<accession>A0AAV2IIK6</accession>
<evidence type="ECO:0000256" key="1">
    <source>
        <dbReference type="SAM" id="MobiDB-lite"/>
    </source>
</evidence>
<feature type="compositionally biased region" description="Polar residues" evidence="1">
    <location>
        <begin position="28"/>
        <end position="43"/>
    </location>
</feature>
<sequence>MSRNQRGATRSSSSVHHQGTRIREESHNNPSFQNREWQENGVQRQYMRGSGGPGRRRGSGAPRTGRGNGFTGYIDRNERSDEKRLRAWQEQRKRRENEEKRLAPVFLERLKIWAGTEDAGQLILSMLTERQQLEQFLKQREMDAECFSLLLKAAACAITAQYQKESVKQLLEVLCKAEFLDRHLTKYTTDKQNHGPPWVDGSDFFTSVLSIMKQMLDKLPRFAYKCVIITTKLIDLASRDITESLNKD</sequence>
<feature type="region of interest" description="Disordered" evidence="1">
    <location>
        <begin position="1"/>
        <end position="76"/>
    </location>
</feature>
<proteinExistence type="predicted"/>
<evidence type="ECO:0000313" key="3">
    <source>
        <dbReference type="Proteomes" id="UP001497497"/>
    </source>
</evidence>
<evidence type="ECO:0000313" key="2">
    <source>
        <dbReference type="EMBL" id="CAL1544823.1"/>
    </source>
</evidence>
<reference evidence="2 3" key="1">
    <citation type="submission" date="2024-04" db="EMBL/GenBank/DDBJ databases">
        <authorList>
            <consortium name="Genoscope - CEA"/>
            <person name="William W."/>
        </authorList>
    </citation>
    <scope>NUCLEOTIDE SEQUENCE [LARGE SCALE GENOMIC DNA]</scope>
</reference>
<organism evidence="2 3">
    <name type="scientific">Lymnaea stagnalis</name>
    <name type="common">Great pond snail</name>
    <name type="synonym">Helix stagnalis</name>
    <dbReference type="NCBI Taxonomy" id="6523"/>
    <lineage>
        <taxon>Eukaryota</taxon>
        <taxon>Metazoa</taxon>
        <taxon>Spiralia</taxon>
        <taxon>Lophotrochozoa</taxon>
        <taxon>Mollusca</taxon>
        <taxon>Gastropoda</taxon>
        <taxon>Heterobranchia</taxon>
        <taxon>Euthyneura</taxon>
        <taxon>Panpulmonata</taxon>
        <taxon>Hygrophila</taxon>
        <taxon>Lymnaeoidea</taxon>
        <taxon>Lymnaeidae</taxon>
        <taxon>Lymnaea</taxon>
    </lineage>
</organism>
<feature type="compositionally biased region" description="Polar residues" evidence="1">
    <location>
        <begin position="1"/>
        <end position="17"/>
    </location>
</feature>
<dbReference type="AlphaFoldDB" id="A0AAV2IIK6"/>
<feature type="non-terminal residue" evidence="2">
    <location>
        <position position="248"/>
    </location>
</feature>
<comment type="caution">
    <text evidence="2">The sequence shown here is derived from an EMBL/GenBank/DDBJ whole genome shotgun (WGS) entry which is preliminary data.</text>
</comment>
<dbReference type="Proteomes" id="UP001497497">
    <property type="component" value="Unassembled WGS sequence"/>
</dbReference>
<dbReference type="EMBL" id="CAXITT010000650">
    <property type="protein sequence ID" value="CAL1544823.1"/>
    <property type="molecule type" value="Genomic_DNA"/>
</dbReference>
<protein>
    <submittedName>
        <fullName evidence="2">Uncharacterized protein</fullName>
    </submittedName>
</protein>
<keyword evidence="3" id="KW-1185">Reference proteome</keyword>
<name>A0AAV2IIK6_LYMST</name>
<gene>
    <name evidence="2" type="ORF">GSLYS_00018306001</name>
</gene>